<dbReference type="EMBL" id="VSWC01000183">
    <property type="protein sequence ID" value="KAA1068942.1"/>
    <property type="molecule type" value="Genomic_DNA"/>
</dbReference>
<proteinExistence type="predicted"/>
<gene>
    <name evidence="1" type="ORF">PGT21_006667</name>
</gene>
<organism evidence="1 2">
    <name type="scientific">Puccinia graminis f. sp. tritici</name>
    <dbReference type="NCBI Taxonomy" id="56615"/>
    <lineage>
        <taxon>Eukaryota</taxon>
        <taxon>Fungi</taxon>
        <taxon>Dikarya</taxon>
        <taxon>Basidiomycota</taxon>
        <taxon>Pucciniomycotina</taxon>
        <taxon>Pucciniomycetes</taxon>
        <taxon>Pucciniales</taxon>
        <taxon>Pucciniaceae</taxon>
        <taxon>Puccinia</taxon>
    </lineage>
</organism>
<evidence type="ECO:0000313" key="2">
    <source>
        <dbReference type="Proteomes" id="UP000324748"/>
    </source>
</evidence>
<comment type="caution">
    <text evidence="1">The sequence shown here is derived from an EMBL/GenBank/DDBJ whole genome shotgun (WGS) entry which is preliminary data.</text>
</comment>
<evidence type="ECO:0000313" key="1">
    <source>
        <dbReference type="EMBL" id="KAA1068942.1"/>
    </source>
</evidence>
<reference evidence="1 2" key="1">
    <citation type="submission" date="2019-05" db="EMBL/GenBank/DDBJ databases">
        <title>Emergence of the Ug99 lineage of the wheat stem rust pathogen through somatic hybridization.</title>
        <authorList>
            <person name="Li F."/>
            <person name="Upadhyaya N.M."/>
            <person name="Sperschneider J."/>
            <person name="Matny O."/>
            <person name="Nguyen-Phuc H."/>
            <person name="Mago R."/>
            <person name="Raley C."/>
            <person name="Miller M.E."/>
            <person name="Silverstein K.A.T."/>
            <person name="Henningsen E."/>
            <person name="Hirsch C.D."/>
            <person name="Visser B."/>
            <person name="Pretorius Z.A."/>
            <person name="Steffenson B.J."/>
            <person name="Schwessinger B."/>
            <person name="Dodds P.N."/>
            <person name="Figueroa M."/>
        </authorList>
    </citation>
    <scope>NUCLEOTIDE SEQUENCE [LARGE SCALE GENOMIC DNA]</scope>
    <source>
        <strain evidence="1">21-0</strain>
    </source>
</reference>
<name>A0A5B0LWS2_PUCGR</name>
<accession>A0A5B0LWS2</accession>
<keyword evidence="2" id="KW-1185">Reference proteome</keyword>
<dbReference type="AlphaFoldDB" id="A0A5B0LWS2"/>
<protein>
    <submittedName>
        <fullName evidence="1">Uncharacterized protein</fullName>
    </submittedName>
</protein>
<sequence>MLQLSTSWTIQIYPQGVKQYELMMDHRSLRSIDGTRSSIGMTKKICVAPLAILAVRTHRPAPPPAS</sequence>
<dbReference type="Proteomes" id="UP000324748">
    <property type="component" value="Unassembled WGS sequence"/>
</dbReference>